<dbReference type="InterPro" id="IPR016181">
    <property type="entry name" value="Acyl_CoA_acyltransferase"/>
</dbReference>
<accession>A0ABY8XC87</accession>
<dbReference type="SUPFAM" id="SSF55729">
    <property type="entry name" value="Acyl-CoA N-acyltransferases (Nat)"/>
    <property type="match status" value="1"/>
</dbReference>
<evidence type="ECO:0000313" key="3">
    <source>
        <dbReference type="Proteomes" id="UP001236415"/>
    </source>
</evidence>
<evidence type="ECO:0000313" key="2">
    <source>
        <dbReference type="EMBL" id="WIV21176.1"/>
    </source>
</evidence>
<dbReference type="PANTHER" id="PTHR43792">
    <property type="entry name" value="GNAT FAMILY, PUTATIVE (AFU_ORTHOLOGUE AFUA_3G00765)-RELATED-RELATED"/>
    <property type="match status" value="1"/>
</dbReference>
<sequence length="188" mass="22078">MDVGKLFESSHTFETDRLIIRRLTPEYALEYFEIASSPIVSAETIWNRHQTLEDTIGYLQRVSNRFEKKEEIHWGIIYKETDKLVGRTGLIMIDSEHEKAELGYVISNQYWNQGIATEATYPILEYAFNEVGFNRIEARCRTNNVGSYRVMEKLGFVFEGVLRKQLKIKGKFMDQKLYSILKEEFISK</sequence>
<organism evidence="2 3">
    <name type="scientific">Paenibacillus polygoni</name>
    <dbReference type="NCBI Taxonomy" id="3050112"/>
    <lineage>
        <taxon>Bacteria</taxon>
        <taxon>Bacillati</taxon>
        <taxon>Bacillota</taxon>
        <taxon>Bacilli</taxon>
        <taxon>Bacillales</taxon>
        <taxon>Paenibacillaceae</taxon>
        <taxon>Paenibacillus</taxon>
    </lineage>
</organism>
<gene>
    <name evidence="2" type="ORF">QPK24_11115</name>
</gene>
<dbReference type="InterPro" id="IPR051531">
    <property type="entry name" value="N-acetyltransferase"/>
</dbReference>
<dbReference type="EMBL" id="CP127162">
    <property type="protein sequence ID" value="WIV21176.1"/>
    <property type="molecule type" value="Genomic_DNA"/>
</dbReference>
<dbReference type="Gene3D" id="3.40.630.30">
    <property type="match status" value="1"/>
</dbReference>
<proteinExistence type="predicted"/>
<dbReference type="Proteomes" id="UP001236415">
    <property type="component" value="Chromosome"/>
</dbReference>
<reference evidence="2 3" key="1">
    <citation type="submission" date="2023-06" db="EMBL/GenBank/DDBJ databases">
        <title>Paenibacillus polygonum sp. nov., an endophytic bacterium, isolated from Polygonum lapathifolium L. in Nanji Wetland National Nature Reserve, South of Poyang Lake, Jiangxi Province, China.</title>
        <authorList>
            <person name="Yu Z."/>
        </authorList>
    </citation>
    <scope>NUCLEOTIDE SEQUENCE [LARGE SCALE GENOMIC DNA]</scope>
    <source>
        <strain evidence="2 3">C31</strain>
    </source>
</reference>
<protein>
    <submittedName>
        <fullName evidence="2">GNAT family N-acetyltransferase</fullName>
    </submittedName>
</protein>
<dbReference type="RefSeq" id="WP_285748696.1">
    <property type="nucleotide sequence ID" value="NZ_CP127162.1"/>
</dbReference>
<dbReference type="InterPro" id="IPR000182">
    <property type="entry name" value="GNAT_dom"/>
</dbReference>
<dbReference type="PANTHER" id="PTHR43792:SF9">
    <property type="entry name" value="RIBOSOMAL-PROTEIN-ALANINE ACETYLTRANSFERASE"/>
    <property type="match status" value="1"/>
</dbReference>
<dbReference type="PROSITE" id="PS51186">
    <property type="entry name" value="GNAT"/>
    <property type="match status" value="1"/>
</dbReference>
<keyword evidence="3" id="KW-1185">Reference proteome</keyword>
<name>A0ABY8XC87_9BACL</name>
<feature type="domain" description="N-acetyltransferase" evidence="1">
    <location>
        <begin position="18"/>
        <end position="178"/>
    </location>
</feature>
<evidence type="ECO:0000259" key="1">
    <source>
        <dbReference type="PROSITE" id="PS51186"/>
    </source>
</evidence>
<dbReference type="Pfam" id="PF13302">
    <property type="entry name" value="Acetyltransf_3"/>
    <property type="match status" value="1"/>
</dbReference>